<dbReference type="GO" id="GO:0043165">
    <property type="term" value="P:Gram-negative-bacterium-type cell outer membrane assembly"/>
    <property type="evidence" value="ECO:0007669"/>
    <property type="project" value="InterPro"/>
</dbReference>
<dbReference type="Gene3D" id="3.30.160.150">
    <property type="entry name" value="Lipoprotein like domain"/>
    <property type="match status" value="1"/>
</dbReference>
<evidence type="ECO:0000313" key="2">
    <source>
        <dbReference type="Proteomes" id="UP000524246"/>
    </source>
</evidence>
<dbReference type="EMBL" id="JAAZON010000529">
    <property type="protein sequence ID" value="NMC63804.1"/>
    <property type="molecule type" value="Genomic_DNA"/>
</dbReference>
<dbReference type="InterPro" id="IPR007485">
    <property type="entry name" value="LPS_assembly_LptE"/>
</dbReference>
<dbReference type="GO" id="GO:0019867">
    <property type="term" value="C:outer membrane"/>
    <property type="evidence" value="ECO:0007669"/>
    <property type="project" value="InterPro"/>
</dbReference>
<name>A0A7X9FU30_9DELT</name>
<sequence length="194" mass="20654">MINILLGILILLLGGCGYTFHGAGSDLPPDVKRIAIPFVENNSAETGLAAIVTEALRDQFEKYGTLTVVDESEDFDAILNAKILSVSRQTGTVTAQTDTALQLDTILTLSADIKRPNGQLLWQNPRMRISKTVGADKGSVVTSSADFASGPSGAQDLANLSDREIFRGQEQNALEGLAEQAAASIYEDAVIPDF</sequence>
<dbReference type="Pfam" id="PF04390">
    <property type="entry name" value="LptE"/>
    <property type="match status" value="1"/>
</dbReference>
<evidence type="ECO:0000313" key="1">
    <source>
        <dbReference type="EMBL" id="NMC63804.1"/>
    </source>
</evidence>
<gene>
    <name evidence="1" type="ORF">GYA55_11630</name>
</gene>
<protein>
    <submittedName>
        <fullName evidence="1">LptE family protein</fullName>
    </submittedName>
</protein>
<organism evidence="1 2">
    <name type="scientific">SAR324 cluster bacterium</name>
    <dbReference type="NCBI Taxonomy" id="2024889"/>
    <lineage>
        <taxon>Bacteria</taxon>
        <taxon>Deltaproteobacteria</taxon>
        <taxon>SAR324 cluster</taxon>
    </lineage>
</organism>
<accession>A0A7X9FU30</accession>
<comment type="caution">
    <text evidence="1">The sequence shown here is derived from an EMBL/GenBank/DDBJ whole genome shotgun (WGS) entry which is preliminary data.</text>
</comment>
<proteinExistence type="predicted"/>
<reference evidence="1 2" key="1">
    <citation type="journal article" date="2020" name="Biotechnol. Biofuels">
        <title>New insights from the biogas microbiome by comprehensive genome-resolved metagenomics of nearly 1600 species originating from multiple anaerobic digesters.</title>
        <authorList>
            <person name="Campanaro S."/>
            <person name="Treu L."/>
            <person name="Rodriguez-R L.M."/>
            <person name="Kovalovszki A."/>
            <person name="Ziels R.M."/>
            <person name="Maus I."/>
            <person name="Zhu X."/>
            <person name="Kougias P.G."/>
            <person name="Basile A."/>
            <person name="Luo G."/>
            <person name="Schluter A."/>
            <person name="Konstantinidis K.T."/>
            <person name="Angelidaki I."/>
        </authorList>
    </citation>
    <scope>NUCLEOTIDE SEQUENCE [LARGE SCALE GENOMIC DNA]</scope>
    <source>
        <strain evidence="1">AS27yjCOA_65</strain>
    </source>
</reference>
<dbReference type="Proteomes" id="UP000524246">
    <property type="component" value="Unassembled WGS sequence"/>
</dbReference>
<dbReference type="AlphaFoldDB" id="A0A7X9FU30"/>